<feature type="binding site" evidence="14">
    <location>
        <position position="173"/>
    </location>
    <ligand>
        <name>[4Fe-4S] cluster</name>
        <dbReference type="ChEBI" id="CHEBI:49883"/>
    </ligand>
</feature>
<dbReference type="GO" id="GO:0008987">
    <property type="term" value="F:quinolinate synthetase A activity"/>
    <property type="evidence" value="ECO:0007669"/>
    <property type="project" value="UniProtKB-UniRule"/>
</dbReference>
<evidence type="ECO:0000313" key="16">
    <source>
        <dbReference type="Proteomes" id="UP000217343"/>
    </source>
</evidence>
<sequence>MGAEVDYAKEIQELKRSMNAVILAHYYQESEVQDLADFVGDSLALAQAAARTQADVIVFCGVHFMAETAKILNPSRQVLLPDLKAGCSLSDRCPPGAFKAFKDKHPGAFVVSYVNSSAAVKAMSDVICTSSNAVKIVNQVPKDRQILFAPDQHLGRYVMKQTGRDMVLWPGSCIVHEIFSEKKLVQLKVEHPDAEVVAHPECEQAVLRHADFIGSTKAILDYAVRSPKQRFIVVTEAGIIHQMKRAAPDKTFIPAPPDNGCACNECPYMRLNTLEKLWRCMKDRTPELTMPEDLREGARAPLQRMLDWSQ</sequence>
<evidence type="ECO:0000256" key="9">
    <source>
        <dbReference type="ARBA" id="ARBA00022723"/>
    </source>
</evidence>
<evidence type="ECO:0000256" key="1">
    <source>
        <dbReference type="ARBA" id="ARBA00003791"/>
    </source>
</evidence>
<keyword evidence="6 14" id="KW-0963">Cytoplasm</keyword>
<keyword evidence="5 14" id="KW-0004">4Fe-4S</keyword>
<feature type="binding site" evidence="14">
    <location>
        <position position="266"/>
    </location>
    <ligand>
        <name>[4Fe-4S] cluster</name>
        <dbReference type="ChEBI" id="CHEBI:49883"/>
    </ligand>
</feature>
<dbReference type="SUPFAM" id="SSF142754">
    <property type="entry name" value="NadA-like"/>
    <property type="match status" value="1"/>
</dbReference>
<evidence type="ECO:0000256" key="5">
    <source>
        <dbReference type="ARBA" id="ARBA00022485"/>
    </source>
</evidence>
<dbReference type="EMBL" id="CP022203">
    <property type="protein sequence ID" value="ATB46958.1"/>
    <property type="molecule type" value="Genomic_DNA"/>
</dbReference>
<evidence type="ECO:0000256" key="8">
    <source>
        <dbReference type="ARBA" id="ARBA00022679"/>
    </source>
</evidence>
<evidence type="ECO:0000256" key="7">
    <source>
        <dbReference type="ARBA" id="ARBA00022642"/>
    </source>
</evidence>
<comment type="pathway">
    <text evidence="3 14">Cofactor biosynthesis; NAD(+) biosynthesis; quinolinate from iminoaspartate: step 1/1.</text>
</comment>
<keyword evidence="9 14" id="KW-0479">Metal-binding</keyword>
<dbReference type="FunFam" id="3.40.50.10800:FF:000003">
    <property type="entry name" value="Quinolinate synthase A"/>
    <property type="match status" value="1"/>
</dbReference>
<gene>
    <name evidence="14" type="primary">nadA</name>
    <name evidence="15" type="ORF">MYMAC_002563</name>
</gene>
<dbReference type="InterPro" id="IPR003473">
    <property type="entry name" value="NadA"/>
</dbReference>
<comment type="subcellular location">
    <subcellularLocation>
        <location evidence="2 14">Cytoplasm</location>
    </subcellularLocation>
</comment>
<evidence type="ECO:0000256" key="2">
    <source>
        <dbReference type="ARBA" id="ARBA00004496"/>
    </source>
</evidence>
<feature type="binding site" evidence="14">
    <location>
        <position position="130"/>
    </location>
    <ligand>
        <name>iminosuccinate</name>
        <dbReference type="ChEBI" id="CHEBI:77875"/>
    </ligand>
</feature>
<dbReference type="EC" id="2.5.1.72" evidence="4 14"/>
<dbReference type="RefSeq" id="WP_013939177.1">
    <property type="nucleotide sequence ID" value="NZ_CP022203.1"/>
</dbReference>
<dbReference type="GO" id="GO:0034628">
    <property type="term" value="P:'de novo' NAD+ biosynthetic process from L-aspartate"/>
    <property type="evidence" value="ECO:0007669"/>
    <property type="project" value="TreeGrafter"/>
</dbReference>
<evidence type="ECO:0000256" key="3">
    <source>
        <dbReference type="ARBA" id="ARBA00005065"/>
    </source>
</evidence>
<evidence type="ECO:0000256" key="6">
    <source>
        <dbReference type="ARBA" id="ARBA00022490"/>
    </source>
</evidence>
<dbReference type="KEGG" id="mmas:MYMAC_002563"/>
<dbReference type="FunFam" id="3.40.50.10800:FF:000001">
    <property type="entry name" value="Quinolinate synthase A"/>
    <property type="match status" value="1"/>
</dbReference>
<feature type="binding site" evidence="14">
    <location>
        <position position="25"/>
    </location>
    <ligand>
        <name>iminosuccinate</name>
        <dbReference type="ChEBI" id="CHEBI:77875"/>
    </ligand>
</feature>
<protein>
    <recommendedName>
        <fullName evidence="13 14">Quinolinate synthase</fullName>
        <ecNumber evidence="4 14">2.5.1.72</ecNumber>
    </recommendedName>
</protein>
<dbReference type="InterPro" id="IPR023066">
    <property type="entry name" value="Quinolinate_synth_type2"/>
</dbReference>
<keyword evidence="10 14" id="KW-0408">Iron</keyword>
<feature type="binding site" evidence="14">
    <location>
        <position position="87"/>
    </location>
    <ligand>
        <name>[4Fe-4S] cluster</name>
        <dbReference type="ChEBI" id="CHEBI:49883"/>
    </ligand>
</feature>
<dbReference type="UniPathway" id="UPA00253">
    <property type="reaction ID" value="UER00327"/>
</dbReference>
<dbReference type="NCBIfam" id="NF006879">
    <property type="entry name" value="PRK09375.1-4"/>
    <property type="match status" value="1"/>
</dbReference>
<comment type="similarity">
    <text evidence="14">Belongs to the quinolinate synthase family. Type 2 subfamily.</text>
</comment>
<dbReference type="PANTHER" id="PTHR30573:SF0">
    <property type="entry name" value="QUINOLINATE SYNTHASE, CHLOROPLASTIC"/>
    <property type="match status" value="1"/>
</dbReference>
<evidence type="ECO:0000256" key="13">
    <source>
        <dbReference type="ARBA" id="ARBA00073059"/>
    </source>
</evidence>
<feature type="binding site" evidence="14">
    <location>
        <position position="216"/>
    </location>
    <ligand>
        <name>iminosuccinate</name>
        <dbReference type="ChEBI" id="CHEBI:77875"/>
    </ligand>
</feature>
<reference evidence="15 16" key="1">
    <citation type="submission" date="2017-06" db="EMBL/GenBank/DDBJ databases">
        <title>Sequencing and comparative analysis of myxobacterial genomes.</title>
        <authorList>
            <person name="Rupp O."/>
            <person name="Goesmann A."/>
            <person name="Sogaard-Andersen L."/>
        </authorList>
    </citation>
    <scope>NUCLEOTIDE SEQUENCE [LARGE SCALE GENOMIC DNA]</scope>
    <source>
        <strain evidence="15 16">DSM 14697</strain>
    </source>
</reference>
<name>A0A250JTG3_9BACT</name>
<comment type="function">
    <text evidence="1 14">Catalyzes the condensation of iminoaspartate with dihydroxyacetone phosphate to form quinolinate.</text>
</comment>
<dbReference type="InterPro" id="IPR036094">
    <property type="entry name" value="NadA_sf"/>
</dbReference>
<evidence type="ECO:0000256" key="12">
    <source>
        <dbReference type="ARBA" id="ARBA00050125"/>
    </source>
</evidence>
<dbReference type="GO" id="GO:0046872">
    <property type="term" value="F:metal ion binding"/>
    <property type="evidence" value="ECO:0007669"/>
    <property type="project" value="UniProtKB-KW"/>
</dbReference>
<keyword evidence="8 14" id="KW-0808">Transferase</keyword>
<dbReference type="PANTHER" id="PTHR30573">
    <property type="entry name" value="QUINOLINATE SYNTHETASE A"/>
    <property type="match status" value="1"/>
</dbReference>
<dbReference type="NCBIfam" id="TIGR00550">
    <property type="entry name" value="nadA"/>
    <property type="match status" value="1"/>
</dbReference>
<dbReference type="NCBIfam" id="NF006878">
    <property type="entry name" value="PRK09375.1-2"/>
    <property type="match status" value="1"/>
</dbReference>
<dbReference type="Pfam" id="PF02445">
    <property type="entry name" value="NadA"/>
    <property type="match status" value="1"/>
</dbReference>
<evidence type="ECO:0000256" key="14">
    <source>
        <dbReference type="HAMAP-Rule" id="MF_00568"/>
    </source>
</evidence>
<proteinExistence type="inferred from homology"/>
<organism evidence="15 16">
    <name type="scientific">Corallococcus macrosporus DSM 14697</name>
    <dbReference type="NCBI Taxonomy" id="1189310"/>
    <lineage>
        <taxon>Bacteria</taxon>
        <taxon>Pseudomonadati</taxon>
        <taxon>Myxococcota</taxon>
        <taxon>Myxococcia</taxon>
        <taxon>Myxococcales</taxon>
        <taxon>Cystobacterineae</taxon>
        <taxon>Myxococcaceae</taxon>
        <taxon>Corallococcus</taxon>
    </lineage>
</organism>
<evidence type="ECO:0000256" key="4">
    <source>
        <dbReference type="ARBA" id="ARBA00012669"/>
    </source>
</evidence>
<evidence type="ECO:0000313" key="15">
    <source>
        <dbReference type="EMBL" id="ATB46958.1"/>
    </source>
</evidence>
<keyword evidence="16" id="KW-1185">Reference proteome</keyword>
<dbReference type="OrthoDB" id="9801204at2"/>
<keyword evidence="11 14" id="KW-0411">Iron-sulfur</keyword>
<dbReference type="Proteomes" id="UP000217343">
    <property type="component" value="Chromosome"/>
</dbReference>
<keyword evidence="7 14" id="KW-0662">Pyridine nucleotide biosynthesis</keyword>
<feature type="binding site" evidence="14">
    <location>
        <begin position="199"/>
        <end position="201"/>
    </location>
    <ligand>
        <name>iminosuccinate</name>
        <dbReference type="ChEBI" id="CHEBI:77875"/>
    </ligand>
</feature>
<evidence type="ECO:0000256" key="11">
    <source>
        <dbReference type="ARBA" id="ARBA00023014"/>
    </source>
</evidence>
<comment type="catalytic activity">
    <reaction evidence="12">
        <text>iminosuccinate + dihydroxyacetone phosphate = quinolinate + phosphate + 2 H2O + H(+)</text>
        <dbReference type="Rhea" id="RHEA:25888"/>
        <dbReference type="ChEBI" id="CHEBI:15377"/>
        <dbReference type="ChEBI" id="CHEBI:15378"/>
        <dbReference type="ChEBI" id="CHEBI:29959"/>
        <dbReference type="ChEBI" id="CHEBI:43474"/>
        <dbReference type="ChEBI" id="CHEBI:57642"/>
        <dbReference type="ChEBI" id="CHEBI:77875"/>
        <dbReference type="EC" id="2.5.1.72"/>
    </reaction>
    <physiologicalReaction direction="left-to-right" evidence="12">
        <dbReference type="Rhea" id="RHEA:25889"/>
    </physiologicalReaction>
</comment>
<feature type="binding site" evidence="14">
    <location>
        <begin position="113"/>
        <end position="115"/>
    </location>
    <ligand>
        <name>iminosuccinate</name>
        <dbReference type="ChEBI" id="CHEBI:77875"/>
    </ligand>
</feature>
<accession>A0A250JTG3</accession>
<evidence type="ECO:0000256" key="10">
    <source>
        <dbReference type="ARBA" id="ARBA00023004"/>
    </source>
</evidence>
<comment type="cofactor">
    <cofactor evidence="14">
        <name>[4Fe-4S] cluster</name>
        <dbReference type="ChEBI" id="CHEBI:49883"/>
    </cofactor>
    <text evidence="14">Binds 1 [4Fe-4S] cluster per subunit.</text>
</comment>
<dbReference type="GO" id="GO:0005829">
    <property type="term" value="C:cytosol"/>
    <property type="evidence" value="ECO:0007669"/>
    <property type="project" value="TreeGrafter"/>
</dbReference>
<dbReference type="HAMAP" id="MF_00568">
    <property type="entry name" value="NadA_type2"/>
    <property type="match status" value="1"/>
</dbReference>
<dbReference type="GO" id="GO:0051539">
    <property type="term" value="F:4 iron, 4 sulfur cluster binding"/>
    <property type="evidence" value="ECO:0007669"/>
    <property type="project" value="UniProtKB-KW"/>
</dbReference>
<dbReference type="Gene3D" id="3.40.50.10800">
    <property type="entry name" value="NadA-like"/>
    <property type="match status" value="3"/>
</dbReference>
<dbReference type="AlphaFoldDB" id="A0A250JTG3"/>
<feature type="binding site" evidence="14">
    <location>
        <position position="42"/>
    </location>
    <ligand>
        <name>iminosuccinate</name>
        <dbReference type="ChEBI" id="CHEBI:77875"/>
    </ligand>
</feature>